<gene>
    <name evidence="2" type="ORF">CAUS1442_LOCUS4038</name>
</gene>
<organism evidence="2">
    <name type="scientific">Craspedostauros australis</name>
    <dbReference type="NCBI Taxonomy" id="1486917"/>
    <lineage>
        <taxon>Eukaryota</taxon>
        <taxon>Sar</taxon>
        <taxon>Stramenopiles</taxon>
        <taxon>Ochrophyta</taxon>
        <taxon>Bacillariophyta</taxon>
        <taxon>Bacillariophyceae</taxon>
        <taxon>Bacillariophycidae</taxon>
        <taxon>Naviculales</taxon>
        <taxon>Naviculaceae</taxon>
        <taxon>Craspedostauros</taxon>
    </lineage>
</organism>
<protein>
    <submittedName>
        <fullName evidence="2">Uncharacterized protein</fullName>
    </submittedName>
</protein>
<dbReference type="EMBL" id="HBEF01006523">
    <property type="protein sequence ID" value="CAD8331939.1"/>
    <property type="molecule type" value="Transcribed_RNA"/>
</dbReference>
<proteinExistence type="predicted"/>
<evidence type="ECO:0000256" key="1">
    <source>
        <dbReference type="SAM" id="MobiDB-lite"/>
    </source>
</evidence>
<feature type="region of interest" description="Disordered" evidence="1">
    <location>
        <begin position="1"/>
        <end position="39"/>
    </location>
</feature>
<feature type="compositionally biased region" description="Low complexity" evidence="1">
    <location>
        <begin position="131"/>
        <end position="155"/>
    </location>
</feature>
<feature type="compositionally biased region" description="Polar residues" evidence="1">
    <location>
        <begin position="1"/>
        <end position="14"/>
    </location>
</feature>
<dbReference type="AlphaFoldDB" id="A0A7R9ZM12"/>
<evidence type="ECO:0000313" key="2">
    <source>
        <dbReference type="EMBL" id="CAD8331939.1"/>
    </source>
</evidence>
<sequence>MATVTTTLLSTPKRSLQPLPSLSAPPRKRLRHEASRAPTSRMMTTTPLFATSDNRGDLSPISIAAFPDSLKLSADMFSDAPSKRVSRMDWSNPRANVPAFSLRPRGPLLSIRPRTITSRIALPTTMALPTMQSQQSRQRPSMQPLQQPLLRPTGGLRRRLSMKDVTRAMEDAAYDAPEAPQEQHQIAPLPRLPRRLSLTSLSSHGLSDFPQLDLAAPDFAGCA</sequence>
<feature type="region of interest" description="Disordered" evidence="1">
    <location>
        <begin position="131"/>
        <end position="156"/>
    </location>
</feature>
<feature type="compositionally biased region" description="Low complexity" evidence="1">
    <location>
        <begin position="15"/>
        <end position="25"/>
    </location>
</feature>
<reference evidence="2" key="1">
    <citation type="submission" date="2021-01" db="EMBL/GenBank/DDBJ databases">
        <authorList>
            <person name="Corre E."/>
            <person name="Pelletier E."/>
            <person name="Niang G."/>
            <person name="Scheremetjew M."/>
            <person name="Finn R."/>
            <person name="Kale V."/>
            <person name="Holt S."/>
            <person name="Cochrane G."/>
            <person name="Meng A."/>
            <person name="Brown T."/>
            <person name="Cohen L."/>
        </authorList>
    </citation>
    <scope>NUCLEOTIDE SEQUENCE</scope>
    <source>
        <strain evidence="2">CCMP3328</strain>
    </source>
</reference>
<accession>A0A7R9ZM12</accession>
<name>A0A7R9ZM12_9STRA</name>